<evidence type="ECO:0000256" key="12">
    <source>
        <dbReference type="ARBA" id="ARBA00022840"/>
    </source>
</evidence>
<keyword evidence="11" id="KW-0418">Kinase</keyword>
<dbReference type="AlphaFoldDB" id="A0AAP0R1T4"/>
<sequence length="1000" mass="109373">MNFGVGSLKLLLSSSLVLFDHLFLLICLSNAQNNTTATTDPAEVRALNSILQQWDAPAVPLWNISGNPCSGSALNATDSEFESPNNNPAIVCNCTFDNGATCHITKLRVYGLNKKGVIPEELVTLQYLTVLKIDQNFFTGPLPSFIGNLSRLMFLSFSHNDFSGPVPRELGNLKELTVLAFGTNNFSGALPPELGNLAKLEQLYIDSCGAGGEIPSTFAKLRNMQTLWASDNPFTGKIPDFIGNWTKLKSLRFQGNSFQGPIPSSLSKLASLESLQMSDIYNVSSSLDFVMSLKNLTDLSLRNALITGTIPFGIGELQMLQILDLSFNNLTGQIPATLFNIDSLEYLFLGNNSLSGTLPDQKSENLQKIDLSHNHLSGTFPLWVNSELQMNLAVNNFKFDISNISVFPGLNCLQRNFTCNRNAPQYANFSIKCASPEMRADNIVYEGDNSYLGASAFVVTNTEKWAVSKVGLFNGRENASYVLNTQDQVTGTRTPKLYQTSRISAGSLRYYGLGLVNGPYNVSLLFAETNFPDPSTERWESRGRRVFDIYVQGTLRWKDFDISKEAGGPNRAIIKNFSATVSENHLEIHLFWAGKGTCCIPKQGNYGPAISALSVVSAFKPSVSGLPPSTPGNKNHTGLIVGIAVPLGILGLIVISIMFYLWREKDNDDEEGDNELHLDWPTRFSICLGTARGLAYLHEESRPRIVHRDVKASNILLDAELCPKISDFGLAKLYDDKKTHISTRVAGTVGYLAPEYAMRGHLTEKADVFSFGVVALEIISGRASSDKSLDMEKIYLLEWAWNLHENNQSLGLVDPTLTEFNDKEALRVIGVALLCTQTSPMMRPPMSRVVAMLAGDIEVGTVVSKPSYLTGWDFKDITASFLNEDTPTPSSSNKRSNSKKKSQRENPVDDHSEGIDALLFPVNVTQLAVIIAEGSLLLGFGCYYLGRARGRQDIRTNPQVFGVPAPPPGTGSEATTFTYPSPPAAAAAATKFKPDNSANV</sequence>
<keyword evidence="23" id="KW-1185">Reference proteome</keyword>
<evidence type="ECO:0000256" key="18">
    <source>
        <dbReference type="ARBA" id="ARBA00048679"/>
    </source>
</evidence>
<dbReference type="PROSITE" id="PS00108">
    <property type="entry name" value="PROTEIN_KINASE_ST"/>
    <property type="match status" value="1"/>
</dbReference>
<proteinExistence type="predicted"/>
<evidence type="ECO:0000313" key="23">
    <source>
        <dbReference type="Proteomes" id="UP001428341"/>
    </source>
</evidence>
<feature type="signal peptide" evidence="20">
    <location>
        <begin position="1"/>
        <end position="31"/>
    </location>
</feature>
<feature type="region of interest" description="Disordered" evidence="19">
    <location>
        <begin position="883"/>
        <end position="910"/>
    </location>
</feature>
<name>A0AAP0R1T4_9ROSI</name>
<evidence type="ECO:0000256" key="2">
    <source>
        <dbReference type="ARBA" id="ARBA00012513"/>
    </source>
</evidence>
<dbReference type="Gene3D" id="1.10.510.10">
    <property type="entry name" value="Transferase(Phosphotransferase) domain 1"/>
    <property type="match status" value="1"/>
</dbReference>
<comment type="catalytic activity">
    <reaction evidence="17">
        <text>L-threonyl-[protein] + ATP = O-phospho-L-threonyl-[protein] + ADP + H(+)</text>
        <dbReference type="Rhea" id="RHEA:46608"/>
        <dbReference type="Rhea" id="RHEA-COMP:11060"/>
        <dbReference type="Rhea" id="RHEA-COMP:11605"/>
        <dbReference type="ChEBI" id="CHEBI:15378"/>
        <dbReference type="ChEBI" id="CHEBI:30013"/>
        <dbReference type="ChEBI" id="CHEBI:30616"/>
        <dbReference type="ChEBI" id="CHEBI:61977"/>
        <dbReference type="ChEBI" id="CHEBI:456216"/>
        <dbReference type="EC" id="2.7.11.1"/>
    </reaction>
</comment>
<feature type="chain" id="PRO_5042837272" description="non-specific serine/threonine protein kinase" evidence="20">
    <location>
        <begin position="32"/>
        <end position="1000"/>
    </location>
</feature>
<evidence type="ECO:0000256" key="8">
    <source>
        <dbReference type="ARBA" id="ARBA00022729"/>
    </source>
</evidence>
<dbReference type="InterPro" id="IPR055414">
    <property type="entry name" value="LRR_R13L4/SHOC2-like"/>
</dbReference>
<dbReference type="FunFam" id="1.10.510.10:FF:000044">
    <property type="entry name" value="Putative LRR receptor-like serine/threonine-protein kinase"/>
    <property type="match status" value="1"/>
</dbReference>
<dbReference type="EMBL" id="JBCGBO010000002">
    <property type="protein sequence ID" value="KAK9223454.1"/>
    <property type="molecule type" value="Genomic_DNA"/>
</dbReference>
<evidence type="ECO:0000256" key="9">
    <source>
        <dbReference type="ARBA" id="ARBA00022737"/>
    </source>
</evidence>
<dbReference type="FunFam" id="2.60.120.430:FF:000002">
    <property type="entry name" value="Leucine-rich repeat receptor-like protein kinase"/>
    <property type="match status" value="1"/>
</dbReference>
<dbReference type="GO" id="GO:0005886">
    <property type="term" value="C:plasma membrane"/>
    <property type="evidence" value="ECO:0007669"/>
    <property type="project" value="TreeGrafter"/>
</dbReference>
<evidence type="ECO:0000259" key="21">
    <source>
        <dbReference type="PROSITE" id="PS50011"/>
    </source>
</evidence>
<keyword evidence="16" id="KW-0325">Glycoprotein</keyword>
<evidence type="ECO:0000256" key="15">
    <source>
        <dbReference type="ARBA" id="ARBA00023170"/>
    </source>
</evidence>
<dbReference type="FunFam" id="3.80.10.10:FF:000298">
    <property type="entry name" value="Putative LRR receptor-like serine/threonine-protein kinase"/>
    <property type="match status" value="1"/>
</dbReference>
<keyword evidence="13" id="KW-1133">Transmembrane helix</keyword>
<dbReference type="InterPro" id="IPR051824">
    <property type="entry name" value="LRR_Rcpt-Like_S/T_Kinase"/>
</dbReference>
<keyword evidence="12" id="KW-0067">ATP-binding</keyword>
<evidence type="ECO:0000256" key="3">
    <source>
        <dbReference type="ARBA" id="ARBA00022527"/>
    </source>
</evidence>
<evidence type="ECO:0000256" key="11">
    <source>
        <dbReference type="ARBA" id="ARBA00022777"/>
    </source>
</evidence>
<evidence type="ECO:0000256" key="14">
    <source>
        <dbReference type="ARBA" id="ARBA00023136"/>
    </source>
</evidence>
<dbReference type="Pfam" id="PF00560">
    <property type="entry name" value="LRR_1"/>
    <property type="match status" value="5"/>
</dbReference>
<keyword evidence="9" id="KW-0677">Repeat</keyword>
<keyword evidence="3" id="KW-0723">Serine/threonine-protein kinase</keyword>
<dbReference type="InterPro" id="IPR021720">
    <property type="entry name" value="Malectin_dom"/>
</dbReference>
<dbReference type="InterPro" id="IPR001245">
    <property type="entry name" value="Ser-Thr/Tyr_kinase_cat_dom"/>
</dbReference>
<dbReference type="InterPro" id="IPR011009">
    <property type="entry name" value="Kinase-like_dom_sf"/>
</dbReference>
<dbReference type="SMART" id="SM00220">
    <property type="entry name" value="S_TKc"/>
    <property type="match status" value="1"/>
</dbReference>
<dbReference type="SUPFAM" id="SSF56112">
    <property type="entry name" value="Protein kinase-like (PK-like)"/>
    <property type="match status" value="1"/>
</dbReference>
<evidence type="ECO:0000256" key="17">
    <source>
        <dbReference type="ARBA" id="ARBA00047899"/>
    </source>
</evidence>
<dbReference type="Proteomes" id="UP001428341">
    <property type="component" value="Unassembled WGS sequence"/>
</dbReference>
<keyword evidence="14" id="KW-0472">Membrane</keyword>
<dbReference type="PANTHER" id="PTHR48006">
    <property type="entry name" value="LEUCINE-RICH REPEAT-CONTAINING PROTEIN DDB_G0281931-RELATED"/>
    <property type="match status" value="1"/>
</dbReference>
<keyword evidence="4" id="KW-0597">Phosphoprotein</keyword>
<dbReference type="InterPro" id="IPR008271">
    <property type="entry name" value="Ser/Thr_kinase_AS"/>
</dbReference>
<dbReference type="InterPro" id="IPR000719">
    <property type="entry name" value="Prot_kinase_dom"/>
</dbReference>
<evidence type="ECO:0000256" key="10">
    <source>
        <dbReference type="ARBA" id="ARBA00022741"/>
    </source>
</evidence>
<evidence type="ECO:0000313" key="22">
    <source>
        <dbReference type="EMBL" id="KAK9223454.1"/>
    </source>
</evidence>
<reference evidence="22 23" key="1">
    <citation type="submission" date="2024-05" db="EMBL/GenBank/DDBJ databases">
        <title>Haplotype-resolved chromosome-level genome assembly of Huyou (Citrus changshanensis).</title>
        <authorList>
            <person name="Miao C."/>
            <person name="Chen W."/>
            <person name="Wu Y."/>
            <person name="Wang L."/>
            <person name="Zhao S."/>
            <person name="Grierson D."/>
            <person name="Xu C."/>
            <person name="Chen K."/>
        </authorList>
    </citation>
    <scope>NUCLEOTIDE SEQUENCE [LARGE SCALE GENOMIC DNA]</scope>
    <source>
        <strain evidence="22">01-14</strain>
        <tissue evidence="22">Leaf</tissue>
    </source>
</reference>
<evidence type="ECO:0000256" key="13">
    <source>
        <dbReference type="ARBA" id="ARBA00022989"/>
    </source>
</evidence>
<comment type="catalytic activity">
    <reaction evidence="18">
        <text>L-seryl-[protein] + ATP = O-phospho-L-seryl-[protein] + ADP + H(+)</text>
        <dbReference type="Rhea" id="RHEA:17989"/>
        <dbReference type="Rhea" id="RHEA-COMP:9863"/>
        <dbReference type="Rhea" id="RHEA-COMP:11604"/>
        <dbReference type="ChEBI" id="CHEBI:15378"/>
        <dbReference type="ChEBI" id="CHEBI:29999"/>
        <dbReference type="ChEBI" id="CHEBI:30616"/>
        <dbReference type="ChEBI" id="CHEBI:83421"/>
        <dbReference type="ChEBI" id="CHEBI:456216"/>
        <dbReference type="EC" id="2.7.11.1"/>
    </reaction>
</comment>
<comment type="subcellular location">
    <subcellularLocation>
        <location evidence="1">Membrane</location>
        <topology evidence="1">Single-pass type I membrane protein</topology>
    </subcellularLocation>
</comment>
<dbReference type="Pfam" id="PF11721">
    <property type="entry name" value="Malectin"/>
    <property type="match status" value="1"/>
</dbReference>
<dbReference type="SUPFAM" id="SSF52058">
    <property type="entry name" value="L domain-like"/>
    <property type="match status" value="1"/>
</dbReference>
<evidence type="ECO:0000256" key="20">
    <source>
        <dbReference type="SAM" id="SignalP"/>
    </source>
</evidence>
<keyword evidence="7" id="KW-0812">Transmembrane</keyword>
<accession>A0AAP0R1T4</accession>
<dbReference type="EC" id="2.7.11.1" evidence="2"/>
<evidence type="ECO:0000256" key="7">
    <source>
        <dbReference type="ARBA" id="ARBA00022692"/>
    </source>
</evidence>
<dbReference type="Gene3D" id="3.80.10.10">
    <property type="entry name" value="Ribonuclease Inhibitor"/>
    <property type="match status" value="2"/>
</dbReference>
<keyword evidence="15" id="KW-0675">Receptor</keyword>
<comment type="caution">
    <text evidence="22">The sequence shown here is derived from an EMBL/GenBank/DDBJ whole genome shotgun (WGS) entry which is preliminary data.</text>
</comment>
<feature type="domain" description="Protein kinase" evidence="21">
    <location>
        <begin position="536"/>
        <end position="859"/>
    </location>
</feature>
<evidence type="ECO:0000256" key="19">
    <source>
        <dbReference type="SAM" id="MobiDB-lite"/>
    </source>
</evidence>
<keyword evidence="6" id="KW-0808">Transferase</keyword>
<keyword evidence="10" id="KW-0547">Nucleotide-binding</keyword>
<dbReference type="InterPro" id="IPR001611">
    <property type="entry name" value="Leu-rich_rpt"/>
</dbReference>
<evidence type="ECO:0000256" key="1">
    <source>
        <dbReference type="ARBA" id="ARBA00004479"/>
    </source>
</evidence>
<gene>
    <name evidence="22" type="ORF">WN944_011897</name>
</gene>
<dbReference type="GO" id="GO:0004674">
    <property type="term" value="F:protein serine/threonine kinase activity"/>
    <property type="evidence" value="ECO:0007669"/>
    <property type="project" value="UniProtKB-KW"/>
</dbReference>
<evidence type="ECO:0000256" key="16">
    <source>
        <dbReference type="ARBA" id="ARBA00023180"/>
    </source>
</evidence>
<dbReference type="Pfam" id="PF23598">
    <property type="entry name" value="LRR_14"/>
    <property type="match status" value="1"/>
</dbReference>
<dbReference type="PROSITE" id="PS50011">
    <property type="entry name" value="PROTEIN_KINASE_DOM"/>
    <property type="match status" value="1"/>
</dbReference>
<organism evidence="22 23">
    <name type="scientific">Citrus x changshan-huyou</name>
    <dbReference type="NCBI Taxonomy" id="2935761"/>
    <lineage>
        <taxon>Eukaryota</taxon>
        <taxon>Viridiplantae</taxon>
        <taxon>Streptophyta</taxon>
        <taxon>Embryophyta</taxon>
        <taxon>Tracheophyta</taxon>
        <taxon>Spermatophyta</taxon>
        <taxon>Magnoliopsida</taxon>
        <taxon>eudicotyledons</taxon>
        <taxon>Gunneridae</taxon>
        <taxon>Pentapetalae</taxon>
        <taxon>rosids</taxon>
        <taxon>malvids</taxon>
        <taxon>Sapindales</taxon>
        <taxon>Rutaceae</taxon>
        <taxon>Aurantioideae</taxon>
        <taxon>Citrus</taxon>
    </lineage>
</organism>
<dbReference type="FunFam" id="3.80.10.10:FF:000766">
    <property type="entry name" value="Os05g0263100 protein"/>
    <property type="match status" value="1"/>
</dbReference>
<dbReference type="Pfam" id="PF07714">
    <property type="entry name" value="PK_Tyr_Ser-Thr"/>
    <property type="match status" value="1"/>
</dbReference>
<keyword evidence="8 20" id="KW-0732">Signal</keyword>
<dbReference type="Gene3D" id="2.60.120.430">
    <property type="entry name" value="Galactose-binding lectin"/>
    <property type="match status" value="1"/>
</dbReference>
<evidence type="ECO:0000256" key="5">
    <source>
        <dbReference type="ARBA" id="ARBA00022614"/>
    </source>
</evidence>
<protein>
    <recommendedName>
        <fullName evidence="2">non-specific serine/threonine protein kinase</fullName>
        <ecNumber evidence="2">2.7.11.1</ecNumber>
    </recommendedName>
</protein>
<dbReference type="InterPro" id="IPR032675">
    <property type="entry name" value="LRR_dom_sf"/>
</dbReference>
<dbReference type="GO" id="GO:0005524">
    <property type="term" value="F:ATP binding"/>
    <property type="evidence" value="ECO:0007669"/>
    <property type="project" value="UniProtKB-KW"/>
</dbReference>
<dbReference type="PANTHER" id="PTHR48006:SF34">
    <property type="entry name" value="OS08G0203700 PROTEIN"/>
    <property type="match status" value="1"/>
</dbReference>
<keyword evidence="5" id="KW-0433">Leucine-rich repeat</keyword>
<evidence type="ECO:0000256" key="6">
    <source>
        <dbReference type="ARBA" id="ARBA00022679"/>
    </source>
</evidence>
<evidence type="ECO:0000256" key="4">
    <source>
        <dbReference type="ARBA" id="ARBA00022553"/>
    </source>
</evidence>